<evidence type="ECO:0000313" key="2">
    <source>
        <dbReference type="Proteomes" id="UP000234681"/>
    </source>
</evidence>
<proteinExistence type="predicted"/>
<dbReference type="AlphaFoldDB" id="A6IVN7"/>
<dbReference type="EMBL" id="CH473970">
    <property type="protein sequence ID" value="EDM09185.1"/>
    <property type="molecule type" value="Genomic_DNA"/>
</dbReference>
<gene>
    <name evidence="1" type="ORF">rCG_63563</name>
</gene>
<organism evidence="1 2">
    <name type="scientific">Rattus norvegicus</name>
    <name type="common">Rat</name>
    <dbReference type="NCBI Taxonomy" id="10116"/>
    <lineage>
        <taxon>Eukaryota</taxon>
        <taxon>Metazoa</taxon>
        <taxon>Chordata</taxon>
        <taxon>Craniata</taxon>
        <taxon>Vertebrata</taxon>
        <taxon>Euteleostomi</taxon>
        <taxon>Mammalia</taxon>
        <taxon>Eutheria</taxon>
        <taxon>Euarchontoglires</taxon>
        <taxon>Glires</taxon>
        <taxon>Rodentia</taxon>
        <taxon>Myomorpha</taxon>
        <taxon>Muroidea</taxon>
        <taxon>Muridae</taxon>
        <taxon>Murinae</taxon>
        <taxon>Rattus</taxon>
    </lineage>
</organism>
<name>A6IVN7_RAT</name>
<accession>A6IVN7</accession>
<protein>
    <submittedName>
        <fullName evidence="1">RCG63563</fullName>
    </submittedName>
</protein>
<evidence type="ECO:0000313" key="1">
    <source>
        <dbReference type="EMBL" id="EDM09185.1"/>
    </source>
</evidence>
<dbReference type="Proteomes" id="UP000234681">
    <property type="component" value="Chromosome 16"/>
</dbReference>
<sequence>MGNKRSIEGLQIPALSYLCAWEWVGQRETGGKQGDLGRGSLSFFTFFLHLGGRKDVGRRRRSSFALFFDHSSSH</sequence>
<reference evidence="1 2" key="1">
    <citation type="submission" date="2005-09" db="EMBL/GenBank/DDBJ databases">
        <authorList>
            <person name="Mural R.J."/>
            <person name="Li P.W."/>
            <person name="Adams M.D."/>
            <person name="Amanatides P.G."/>
            <person name="Baden-Tillson H."/>
            <person name="Barnstead M."/>
            <person name="Chin S.H."/>
            <person name="Dew I."/>
            <person name="Evans C.A."/>
            <person name="Ferriera S."/>
            <person name="Flanigan M."/>
            <person name="Fosler C."/>
            <person name="Glodek A."/>
            <person name="Gu Z."/>
            <person name="Holt R.A."/>
            <person name="Jennings D."/>
            <person name="Kraft C.L."/>
            <person name="Lu F."/>
            <person name="Nguyen T."/>
            <person name="Nusskern D.R."/>
            <person name="Pfannkoch C.M."/>
            <person name="Sitter C."/>
            <person name="Sutton G.G."/>
            <person name="Venter J.C."/>
            <person name="Wang Z."/>
            <person name="Woodage T."/>
            <person name="Zheng X.H."/>
            <person name="Zhong F."/>
        </authorList>
    </citation>
    <scope>NUCLEOTIDE SEQUENCE [LARGE SCALE GENOMIC DNA]</scope>
    <source>
        <strain>BN</strain>
        <strain evidence="2">Sprague-Dawley</strain>
    </source>
</reference>